<organism evidence="2 3">
    <name type="scientific">Vanilla planifolia</name>
    <name type="common">Vanilla</name>
    <dbReference type="NCBI Taxonomy" id="51239"/>
    <lineage>
        <taxon>Eukaryota</taxon>
        <taxon>Viridiplantae</taxon>
        <taxon>Streptophyta</taxon>
        <taxon>Embryophyta</taxon>
        <taxon>Tracheophyta</taxon>
        <taxon>Spermatophyta</taxon>
        <taxon>Magnoliopsida</taxon>
        <taxon>Liliopsida</taxon>
        <taxon>Asparagales</taxon>
        <taxon>Orchidaceae</taxon>
        <taxon>Vanilloideae</taxon>
        <taxon>Vanilleae</taxon>
        <taxon>Vanilla</taxon>
    </lineage>
</organism>
<accession>A0A835S9T9</accession>
<evidence type="ECO:0000313" key="2">
    <source>
        <dbReference type="EMBL" id="KAG0500187.1"/>
    </source>
</evidence>
<gene>
    <name evidence="2" type="ORF">HPP92_000259</name>
</gene>
<name>A0A835S9T9_VANPL</name>
<feature type="region of interest" description="Disordered" evidence="1">
    <location>
        <begin position="32"/>
        <end position="94"/>
    </location>
</feature>
<comment type="caution">
    <text evidence="2">The sequence shown here is derived from an EMBL/GenBank/DDBJ whole genome shotgun (WGS) entry which is preliminary data.</text>
</comment>
<proteinExistence type="predicted"/>
<reference evidence="2 3" key="1">
    <citation type="journal article" date="2020" name="Nat. Food">
        <title>A phased Vanilla planifolia genome enables genetic improvement of flavour and production.</title>
        <authorList>
            <person name="Hasing T."/>
            <person name="Tang H."/>
            <person name="Brym M."/>
            <person name="Khazi F."/>
            <person name="Huang T."/>
            <person name="Chambers A.H."/>
        </authorList>
    </citation>
    <scope>NUCLEOTIDE SEQUENCE [LARGE SCALE GENOMIC DNA]</scope>
    <source>
        <tissue evidence="2">Leaf</tissue>
    </source>
</reference>
<dbReference type="EMBL" id="JADCNM010000001">
    <property type="protein sequence ID" value="KAG0500187.1"/>
    <property type="molecule type" value="Genomic_DNA"/>
</dbReference>
<feature type="compositionally biased region" description="Basic residues" evidence="1">
    <location>
        <begin position="55"/>
        <end position="75"/>
    </location>
</feature>
<dbReference type="AlphaFoldDB" id="A0A835S9T9"/>
<evidence type="ECO:0000256" key="1">
    <source>
        <dbReference type="SAM" id="MobiDB-lite"/>
    </source>
</evidence>
<sequence length="94" mass="10725">MGADPATSPDEPLELRPVRMIKPEAVEVEQVEEAVTPKAEEHRLRQALECPPAPRKQRWPTKRKSSPPRRPHRLAPRNLAASAFVPRPKKKLRL</sequence>
<evidence type="ECO:0000313" key="3">
    <source>
        <dbReference type="Proteomes" id="UP000639772"/>
    </source>
</evidence>
<protein>
    <submittedName>
        <fullName evidence="2">Uncharacterized protein</fullName>
    </submittedName>
</protein>
<dbReference type="Proteomes" id="UP000639772">
    <property type="component" value="Chromosome 1"/>
</dbReference>